<reference evidence="2 3" key="1">
    <citation type="submission" date="2021-06" db="EMBL/GenBank/DDBJ databases">
        <authorList>
            <person name="Palmer J.M."/>
        </authorList>
    </citation>
    <scope>NUCLEOTIDE SEQUENCE [LARGE SCALE GENOMIC DNA]</scope>
    <source>
        <strain evidence="2 3">XC_2019</strain>
        <tissue evidence="2">Muscle</tissue>
    </source>
</reference>
<keyword evidence="3" id="KW-1185">Reference proteome</keyword>
<name>A0ABV0SEE5_9TELE</name>
<protein>
    <submittedName>
        <fullName evidence="2">Uncharacterized protein</fullName>
    </submittedName>
</protein>
<organism evidence="2 3">
    <name type="scientific">Xenoophorus captivus</name>
    <dbReference type="NCBI Taxonomy" id="1517983"/>
    <lineage>
        <taxon>Eukaryota</taxon>
        <taxon>Metazoa</taxon>
        <taxon>Chordata</taxon>
        <taxon>Craniata</taxon>
        <taxon>Vertebrata</taxon>
        <taxon>Euteleostomi</taxon>
        <taxon>Actinopterygii</taxon>
        <taxon>Neopterygii</taxon>
        <taxon>Teleostei</taxon>
        <taxon>Neoteleostei</taxon>
        <taxon>Acanthomorphata</taxon>
        <taxon>Ovalentaria</taxon>
        <taxon>Atherinomorphae</taxon>
        <taxon>Cyprinodontiformes</taxon>
        <taxon>Goodeidae</taxon>
        <taxon>Xenoophorus</taxon>
    </lineage>
</organism>
<feature type="non-terminal residue" evidence="2">
    <location>
        <position position="1"/>
    </location>
</feature>
<dbReference type="Proteomes" id="UP001434883">
    <property type="component" value="Unassembled WGS sequence"/>
</dbReference>
<sequence>NDSAPSNDPFAPGGTTVSTTSDPGKRVSVSRTESSDSFHRRGQFLQTSGDFSSSSSSSSSLPAKDPLADPFAPSSPPCHNMREADRFASFDKVSTSLSPSPSPPPECQ</sequence>
<evidence type="ECO:0000256" key="1">
    <source>
        <dbReference type="SAM" id="MobiDB-lite"/>
    </source>
</evidence>
<dbReference type="EMBL" id="JAHRIN010077844">
    <property type="protein sequence ID" value="MEQ2218925.1"/>
    <property type="molecule type" value="Genomic_DNA"/>
</dbReference>
<gene>
    <name evidence="2" type="ORF">XENOCAPTIV_010061</name>
</gene>
<feature type="region of interest" description="Disordered" evidence="1">
    <location>
        <begin position="1"/>
        <end position="108"/>
    </location>
</feature>
<accession>A0ABV0SEE5</accession>
<evidence type="ECO:0000313" key="3">
    <source>
        <dbReference type="Proteomes" id="UP001434883"/>
    </source>
</evidence>
<evidence type="ECO:0000313" key="2">
    <source>
        <dbReference type="EMBL" id="MEQ2218925.1"/>
    </source>
</evidence>
<proteinExistence type="predicted"/>
<comment type="caution">
    <text evidence="2">The sequence shown here is derived from an EMBL/GenBank/DDBJ whole genome shotgun (WGS) entry which is preliminary data.</text>
</comment>
<feature type="compositionally biased region" description="Basic and acidic residues" evidence="1">
    <location>
        <begin position="80"/>
        <end position="89"/>
    </location>
</feature>